<dbReference type="GO" id="GO:0008218">
    <property type="term" value="P:bioluminescence"/>
    <property type="evidence" value="ECO:0007669"/>
    <property type="project" value="InterPro"/>
</dbReference>
<dbReference type="Gene3D" id="3.40.50.12780">
    <property type="entry name" value="N-terminal domain of ligase-like"/>
    <property type="match status" value="1"/>
</dbReference>
<dbReference type="Pfam" id="PF04443">
    <property type="entry name" value="LuxE"/>
    <property type="match status" value="1"/>
</dbReference>
<dbReference type="SUPFAM" id="SSF56801">
    <property type="entry name" value="Acetyl-CoA synthetase-like"/>
    <property type="match status" value="1"/>
</dbReference>
<evidence type="ECO:0000313" key="3">
    <source>
        <dbReference type="Proteomes" id="UP000199387"/>
    </source>
</evidence>
<dbReference type="Proteomes" id="UP000199387">
    <property type="component" value="Unassembled WGS sequence"/>
</dbReference>
<feature type="domain" description="Acyl-protein synthetase LuxE" evidence="1">
    <location>
        <begin position="18"/>
        <end position="352"/>
    </location>
</feature>
<dbReference type="STRING" id="1236220.SAMN04488112_10526"/>
<organism evidence="2 3">
    <name type="scientific">Melghirimyces thermohalophilus</name>
    <dbReference type="NCBI Taxonomy" id="1236220"/>
    <lineage>
        <taxon>Bacteria</taxon>
        <taxon>Bacillati</taxon>
        <taxon>Bacillota</taxon>
        <taxon>Bacilli</taxon>
        <taxon>Bacillales</taxon>
        <taxon>Thermoactinomycetaceae</taxon>
        <taxon>Melghirimyces</taxon>
    </lineage>
</organism>
<evidence type="ECO:0000313" key="2">
    <source>
        <dbReference type="EMBL" id="SDC24908.1"/>
    </source>
</evidence>
<dbReference type="EMBL" id="FMZA01000005">
    <property type="protein sequence ID" value="SDC24908.1"/>
    <property type="molecule type" value="Genomic_DNA"/>
</dbReference>
<name>A0A1G6K1Z0_9BACL</name>
<protein>
    <submittedName>
        <fullName evidence="2">Acyl-protein synthetase, LuxE</fullName>
    </submittedName>
</protein>
<dbReference type="InterPro" id="IPR042099">
    <property type="entry name" value="ANL_N_sf"/>
</dbReference>
<keyword evidence="3" id="KW-1185">Reference proteome</keyword>
<sequence>MGEKEVLQGLKDMMKAVEADEAAFQNLALQLFQYQYRHNPPYRRFCQSRGRTPRIVKDWWEIPAVPMRAFKEATLSCNDPAEAEAVFMTSGTTRPGKRGKHVHPTLDIYNRSMLRNFRQRFMGARDVLSMGILFPRPETLPHSSLAHYLSLAVREFGGEHSSYLVDGEEVHFSRLLHFLREAERSGEPCALLGASFHFVHVMDFLEQEGLSFRLPEGSRILDTGGLKGQSRHVDPDVFYAGLAARFGVPRHRCINMYGLTELSTQFYDDGNETVPSKKSGPYWIRTRVIDPVSGEDVPYGETGVLVHYDLANVHSVLAVMTEDWGKAVEGGFILMGRAEGAEARGCSLAAEEFLRSSKG</sequence>
<dbReference type="InterPro" id="IPR007534">
    <property type="entry name" value="LuxE"/>
</dbReference>
<dbReference type="OrthoDB" id="182577at2"/>
<evidence type="ECO:0000259" key="1">
    <source>
        <dbReference type="Pfam" id="PF04443"/>
    </source>
</evidence>
<dbReference type="GO" id="GO:0047474">
    <property type="term" value="F:long-chain fatty acid--protein ligase activity"/>
    <property type="evidence" value="ECO:0007669"/>
    <property type="project" value="InterPro"/>
</dbReference>
<proteinExistence type="predicted"/>
<accession>A0A1G6K1Z0</accession>
<dbReference type="RefSeq" id="WP_091567136.1">
    <property type="nucleotide sequence ID" value="NZ_FMZA01000005.1"/>
</dbReference>
<dbReference type="AlphaFoldDB" id="A0A1G6K1Z0"/>
<reference evidence="2 3" key="1">
    <citation type="submission" date="2016-10" db="EMBL/GenBank/DDBJ databases">
        <authorList>
            <person name="de Groot N.N."/>
        </authorList>
    </citation>
    <scope>NUCLEOTIDE SEQUENCE [LARGE SCALE GENOMIC DNA]</scope>
    <source>
        <strain evidence="2 3">DSM 45514</strain>
    </source>
</reference>
<gene>
    <name evidence="2" type="ORF">SAMN04488112_10526</name>
</gene>